<protein>
    <recommendedName>
        <fullName evidence="3">SPOR domain-containing protein</fullName>
    </recommendedName>
</protein>
<evidence type="ECO:0000313" key="4">
    <source>
        <dbReference type="EMBL" id="SHM69362.1"/>
    </source>
</evidence>
<sequence>MPKGPAKRKTRDLVTQALTTQRVFVSCWALGAILSGSLGLAAYHFGSGHLDFNTYAGVRLPPAGNVSTTASIGRTEIQVYPSQRNQLPQSTAHINALQTELATLRMRLTTLAQQNELYSARLAKLEQTAALPAPAGLASGAGKDAADKKPENTKAATADMAPPGKPKSEPARAIPKPAPQTPPSPVPMRMIETMPAPELSGAFSKRGNPECMSPVSDATGQDHTPTAKPDLVRFANAGALLPPIDGDPVETGSIPEKASPEPESKPSLVVPGQASGRISGSDGTALKRTDFAVVVGHYKTEAGARTAWQNFEHQNADRMRGMQAKVIASDLNPGELDLLLGPFANAADAAVACLKLLDISGTCRPAFFAGSDLPEDQVRLEANSRY</sequence>
<accession>A0A1M7KVG0</accession>
<keyword evidence="1" id="KW-0175">Coiled coil</keyword>
<feature type="compositionally biased region" description="Pro residues" evidence="2">
    <location>
        <begin position="176"/>
        <end position="186"/>
    </location>
</feature>
<gene>
    <name evidence="4" type="ORF">SAMN05444272_2986</name>
</gene>
<dbReference type="InterPro" id="IPR007730">
    <property type="entry name" value="SPOR-like_dom"/>
</dbReference>
<dbReference type="RefSeq" id="WP_073014112.1">
    <property type="nucleotide sequence ID" value="NZ_FRBW01000003.1"/>
</dbReference>
<dbReference type="EMBL" id="FRBW01000003">
    <property type="protein sequence ID" value="SHM69362.1"/>
    <property type="molecule type" value="Genomic_DNA"/>
</dbReference>
<proteinExistence type="predicted"/>
<evidence type="ECO:0000259" key="3">
    <source>
        <dbReference type="PROSITE" id="PS51724"/>
    </source>
</evidence>
<dbReference type="PROSITE" id="PS51724">
    <property type="entry name" value="SPOR"/>
    <property type="match status" value="1"/>
</dbReference>
<evidence type="ECO:0000256" key="1">
    <source>
        <dbReference type="SAM" id="Coils"/>
    </source>
</evidence>
<feature type="region of interest" description="Disordered" evidence="2">
    <location>
        <begin position="136"/>
        <end position="223"/>
    </location>
</feature>
<name>A0A1M7KVG0_9HYPH</name>
<dbReference type="GO" id="GO:0042834">
    <property type="term" value="F:peptidoglycan binding"/>
    <property type="evidence" value="ECO:0007669"/>
    <property type="project" value="InterPro"/>
</dbReference>
<organism evidence="4 5">
    <name type="scientific">Roseibium suaedae</name>
    <dbReference type="NCBI Taxonomy" id="735517"/>
    <lineage>
        <taxon>Bacteria</taxon>
        <taxon>Pseudomonadati</taxon>
        <taxon>Pseudomonadota</taxon>
        <taxon>Alphaproteobacteria</taxon>
        <taxon>Hyphomicrobiales</taxon>
        <taxon>Stappiaceae</taxon>
        <taxon>Roseibium</taxon>
    </lineage>
</organism>
<dbReference type="AlphaFoldDB" id="A0A1M7KVG0"/>
<feature type="domain" description="SPOR" evidence="3">
    <location>
        <begin position="285"/>
        <end position="369"/>
    </location>
</feature>
<feature type="region of interest" description="Disordered" evidence="2">
    <location>
        <begin position="239"/>
        <end position="282"/>
    </location>
</feature>
<keyword evidence="5" id="KW-1185">Reference proteome</keyword>
<evidence type="ECO:0000313" key="5">
    <source>
        <dbReference type="Proteomes" id="UP000186002"/>
    </source>
</evidence>
<dbReference type="Proteomes" id="UP000186002">
    <property type="component" value="Unassembled WGS sequence"/>
</dbReference>
<evidence type="ECO:0000256" key="2">
    <source>
        <dbReference type="SAM" id="MobiDB-lite"/>
    </source>
</evidence>
<reference evidence="4 5" key="1">
    <citation type="submission" date="2016-11" db="EMBL/GenBank/DDBJ databases">
        <authorList>
            <person name="Jaros S."/>
            <person name="Januszkiewicz K."/>
            <person name="Wedrychowicz H."/>
        </authorList>
    </citation>
    <scope>NUCLEOTIDE SEQUENCE [LARGE SCALE GENOMIC DNA]</scope>
    <source>
        <strain evidence="4 5">DSM 22153</strain>
    </source>
</reference>
<feature type="coiled-coil region" evidence="1">
    <location>
        <begin position="94"/>
        <end position="128"/>
    </location>
</feature>
<dbReference type="OrthoDB" id="7674897at2"/>